<feature type="binding site" evidence="21">
    <location>
        <position position="373"/>
    </location>
    <ligand>
        <name>Zn(2+)</name>
        <dbReference type="ChEBI" id="CHEBI:29105"/>
        <note>catalytic</note>
    </ligand>
</feature>
<comment type="cofactor">
    <cofactor evidence="21 23">
        <name>Zn(2+)</name>
        <dbReference type="ChEBI" id="CHEBI:29105"/>
    </cofactor>
    <text evidence="21 23">Binds 1 zinc ion per subunit.</text>
</comment>
<keyword evidence="10" id="KW-0391">Immunity</keyword>
<dbReference type="FunFam" id="2.60.40.1910:FF:000001">
    <property type="entry name" value="Leucyl-cystinyl aminopeptidase"/>
    <property type="match status" value="1"/>
</dbReference>
<comment type="similarity">
    <text evidence="2 23">Belongs to the peptidase M1 family.</text>
</comment>
<evidence type="ECO:0000256" key="22">
    <source>
        <dbReference type="PIRSR" id="PIRSR634016-4"/>
    </source>
</evidence>
<dbReference type="Pfam" id="PF17900">
    <property type="entry name" value="Peptidase_M1_N"/>
    <property type="match status" value="1"/>
</dbReference>
<protein>
    <recommendedName>
        <fullName evidence="23">Aminopeptidase</fullName>
        <ecNumber evidence="23">3.4.11.-</ecNumber>
    </recommendedName>
</protein>
<comment type="function">
    <text evidence="18">Aminopeptidase that plays a central role in peptide trimming, a step required for the generation of most HLA class I-binding peptides. Peptide trimming is essential to customize longer precursor peptides to fit them to the correct length required for presentation on MHC class I molecules. Strongly prefers substrates 9-16 residues long. Rapidly degrades 13-mer to a 9-mer and then stops. Preferentially hydrolyzes the residue Leu and peptides with a hydrophobic C-terminus, while it has weak activity toward peptides with charged C-terminus. May play a role in the inactivation of peptide hormones. May be involved in the regulation of blood pressure through the inactivation of angiotensin II and/or the generation of bradykinin in the kidney.</text>
</comment>
<dbReference type="Ensembl" id="ENSSORT00005048770.1">
    <property type="protein sequence ID" value="ENSSORP00005047590.1"/>
    <property type="gene ID" value="ENSSORG00005020769.1"/>
</dbReference>
<evidence type="ECO:0000256" key="12">
    <source>
        <dbReference type="ARBA" id="ARBA00022989"/>
    </source>
</evidence>
<dbReference type="SUPFAM" id="SSF63737">
    <property type="entry name" value="Leukotriene A4 hydrolase N-terminal domain"/>
    <property type="match status" value="1"/>
</dbReference>
<keyword evidence="4 23" id="KW-0645">Protease</keyword>
<keyword evidence="29" id="KW-1185">Reference proteome</keyword>
<keyword evidence="16" id="KW-1015">Disulfide bond</keyword>
<dbReference type="PRINTS" id="PR00756">
    <property type="entry name" value="ALADIPTASE"/>
</dbReference>
<feature type="active site" description="Proton acceptor" evidence="20">
    <location>
        <position position="351"/>
    </location>
</feature>
<keyword evidence="8" id="KW-0256">Endoplasmic reticulum</keyword>
<gene>
    <name evidence="28" type="primary">erap1b</name>
</gene>
<dbReference type="InterPro" id="IPR034016">
    <property type="entry name" value="M1_APN-typ"/>
</dbReference>
<dbReference type="FunFam" id="2.60.40.1730:FF:000001">
    <property type="entry name" value="Leucyl-cystinyl aminopeptidase"/>
    <property type="match status" value="1"/>
</dbReference>
<evidence type="ECO:0000313" key="28">
    <source>
        <dbReference type="Ensembl" id="ENSSORP00005047590.1"/>
    </source>
</evidence>
<organism evidence="28 29">
    <name type="scientific">Sphaeramia orbicularis</name>
    <name type="common">orbiculate cardinalfish</name>
    <dbReference type="NCBI Taxonomy" id="375764"/>
    <lineage>
        <taxon>Eukaryota</taxon>
        <taxon>Metazoa</taxon>
        <taxon>Chordata</taxon>
        <taxon>Craniata</taxon>
        <taxon>Vertebrata</taxon>
        <taxon>Euteleostomi</taxon>
        <taxon>Actinopterygii</taxon>
        <taxon>Neopterygii</taxon>
        <taxon>Teleostei</taxon>
        <taxon>Neoteleostei</taxon>
        <taxon>Acanthomorphata</taxon>
        <taxon>Gobiaria</taxon>
        <taxon>Kurtiformes</taxon>
        <taxon>Apogonoidei</taxon>
        <taxon>Apogonidae</taxon>
        <taxon>Apogoninae</taxon>
        <taxon>Sphaeramia</taxon>
    </lineage>
</organism>
<dbReference type="Gene3D" id="1.25.50.20">
    <property type="match status" value="1"/>
</dbReference>
<evidence type="ECO:0000256" key="6">
    <source>
        <dbReference type="ARBA" id="ARBA00022723"/>
    </source>
</evidence>
<dbReference type="Pfam" id="PF01433">
    <property type="entry name" value="Peptidase_M1"/>
    <property type="match status" value="1"/>
</dbReference>
<keyword evidence="17" id="KW-0325">Glycoprotein</keyword>
<dbReference type="InterPro" id="IPR001930">
    <property type="entry name" value="Peptidase_M1"/>
</dbReference>
<evidence type="ECO:0000256" key="5">
    <source>
        <dbReference type="ARBA" id="ARBA00022692"/>
    </source>
</evidence>
<keyword evidence="11" id="KW-0735">Signal-anchor</keyword>
<evidence type="ECO:0000256" key="3">
    <source>
        <dbReference type="ARBA" id="ARBA00022438"/>
    </source>
</evidence>
<dbReference type="PANTHER" id="PTHR11533:SF156">
    <property type="entry name" value="ENDOPLASMIC RETICULUM AMINOPEPTIDASE 1"/>
    <property type="match status" value="1"/>
</dbReference>
<evidence type="ECO:0000256" key="4">
    <source>
        <dbReference type="ARBA" id="ARBA00022670"/>
    </source>
</evidence>
<keyword evidence="24" id="KW-0732">Signal</keyword>
<dbReference type="AlphaFoldDB" id="A0A673C0Q1"/>
<comment type="subcellular location">
    <subcellularLocation>
        <location evidence="1">Endoplasmic reticulum membrane</location>
        <topology evidence="1">Single-pass type II membrane protein</topology>
    </subcellularLocation>
</comment>
<dbReference type="InterPro" id="IPR050344">
    <property type="entry name" value="Peptidase_M1_aminopeptidases"/>
</dbReference>
<evidence type="ECO:0000259" key="25">
    <source>
        <dbReference type="Pfam" id="PF01433"/>
    </source>
</evidence>
<evidence type="ECO:0000256" key="20">
    <source>
        <dbReference type="PIRSR" id="PIRSR634016-1"/>
    </source>
</evidence>
<keyword evidence="7 23" id="KW-0378">Hydrolase</keyword>
<dbReference type="FunFam" id="1.25.50.20:FF:000003">
    <property type="entry name" value="Leucyl-cystinyl aminopeptidase"/>
    <property type="match status" value="1"/>
</dbReference>
<dbReference type="GO" id="GO:0006508">
    <property type="term" value="P:proteolysis"/>
    <property type="evidence" value="ECO:0007669"/>
    <property type="project" value="UniProtKB-KW"/>
</dbReference>
<dbReference type="GO" id="GO:0005615">
    <property type="term" value="C:extracellular space"/>
    <property type="evidence" value="ECO:0007669"/>
    <property type="project" value="TreeGrafter"/>
</dbReference>
<feature type="domain" description="Aminopeptidase N-like N-terminal" evidence="27">
    <location>
        <begin position="61"/>
        <end position="243"/>
    </location>
</feature>
<dbReference type="EC" id="3.4.11.-" evidence="23"/>
<dbReference type="OrthoDB" id="10031169at2759"/>
<feature type="domain" description="Peptidase M1 membrane alanine aminopeptidase" evidence="25">
    <location>
        <begin position="278"/>
        <end position="485"/>
    </location>
</feature>
<evidence type="ECO:0000259" key="26">
    <source>
        <dbReference type="Pfam" id="PF11838"/>
    </source>
</evidence>
<feature type="binding site" evidence="21">
    <location>
        <position position="354"/>
    </location>
    <ligand>
        <name>Zn(2+)</name>
        <dbReference type="ChEBI" id="CHEBI:29105"/>
        <note>catalytic</note>
    </ligand>
</feature>
<keyword evidence="13 23" id="KW-0482">Metalloprotease</keyword>
<dbReference type="SUPFAM" id="SSF55486">
    <property type="entry name" value="Metalloproteases ('zincins'), catalytic domain"/>
    <property type="match status" value="1"/>
</dbReference>
<evidence type="ECO:0000256" key="9">
    <source>
        <dbReference type="ARBA" id="ARBA00022833"/>
    </source>
</evidence>
<dbReference type="Proteomes" id="UP000472271">
    <property type="component" value="Chromosome 9"/>
</dbReference>
<keyword evidence="12" id="KW-1133">Transmembrane helix</keyword>
<evidence type="ECO:0000256" key="24">
    <source>
        <dbReference type="SAM" id="SignalP"/>
    </source>
</evidence>
<evidence type="ECO:0000256" key="23">
    <source>
        <dbReference type="RuleBase" id="RU364040"/>
    </source>
</evidence>
<evidence type="ECO:0000256" key="14">
    <source>
        <dbReference type="ARBA" id="ARBA00023130"/>
    </source>
</evidence>
<evidence type="ECO:0000256" key="1">
    <source>
        <dbReference type="ARBA" id="ARBA00004648"/>
    </source>
</evidence>
<proteinExistence type="inferred from homology"/>
<reference evidence="28" key="2">
    <citation type="submission" date="2025-08" db="UniProtKB">
        <authorList>
            <consortium name="Ensembl"/>
        </authorList>
    </citation>
    <scope>IDENTIFICATION</scope>
</reference>
<feature type="domain" description="ERAP1-like C-terminal" evidence="26">
    <location>
        <begin position="599"/>
        <end position="919"/>
    </location>
</feature>
<dbReference type="InterPro" id="IPR024571">
    <property type="entry name" value="ERAP1-like_C_dom"/>
</dbReference>
<feature type="binding site" evidence="21">
    <location>
        <position position="350"/>
    </location>
    <ligand>
        <name>Zn(2+)</name>
        <dbReference type="ChEBI" id="CHEBI:29105"/>
        <note>catalytic</note>
    </ligand>
</feature>
<evidence type="ECO:0000256" key="2">
    <source>
        <dbReference type="ARBA" id="ARBA00010136"/>
    </source>
</evidence>
<dbReference type="InterPro" id="IPR027268">
    <property type="entry name" value="Peptidase_M4/M1_CTD_sf"/>
</dbReference>
<keyword evidence="6 21" id="KW-0479">Metal-binding</keyword>
<name>A0A673C0Q1_9TELE</name>
<evidence type="ECO:0000256" key="19">
    <source>
        <dbReference type="ARBA" id="ARBA00063353"/>
    </source>
</evidence>
<evidence type="ECO:0000256" key="17">
    <source>
        <dbReference type="ARBA" id="ARBA00023180"/>
    </source>
</evidence>
<dbReference type="GO" id="GO:0005789">
    <property type="term" value="C:endoplasmic reticulum membrane"/>
    <property type="evidence" value="ECO:0007669"/>
    <property type="project" value="UniProtKB-SubCell"/>
</dbReference>
<evidence type="ECO:0000256" key="8">
    <source>
        <dbReference type="ARBA" id="ARBA00022824"/>
    </source>
</evidence>
<evidence type="ECO:0000256" key="16">
    <source>
        <dbReference type="ARBA" id="ARBA00023157"/>
    </source>
</evidence>
<dbReference type="InterPro" id="IPR042097">
    <property type="entry name" value="Aminopeptidase_N-like_N_sf"/>
</dbReference>
<comment type="subunit">
    <text evidence="19">Monomer. May also exist as a heterodimer; with ERAP2. Interacts with RBMX.</text>
</comment>
<evidence type="ECO:0000256" key="7">
    <source>
        <dbReference type="ARBA" id="ARBA00022801"/>
    </source>
</evidence>
<keyword evidence="14" id="KW-1064">Adaptive immunity</keyword>
<accession>A0A673C0Q1</accession>
<keyword evidence="15" id="KW-0472">Membrane</keyword>
<dbReference type="Gene3D" id="2.60.40.1910">
    <property type="match status" value="1"/>
</dbReference>
<dbReference type="GO" id="GO:0008270">
    <property type="term" value="F:zinc ion binding"/>
    <property type="evidence" value="ECO:0007669"/>
    <property type="project" value="UniProtKB-UniRule"/>
</dbReference>
<dbReference type="PANTHER" id="PTHR11533">
    <property type="entry name" value="PROTEASE M1 ZINC METALLOPROTEASE"/>
    <property type="match status" value="1"/>
</dbReference>
<dbReference type="InterPro" id="IPR045357">
    <property type="entry name" value="Aminopeptidase_N-like_N"/>
</dbReference>
<dbReference type="CDD" id="cd09601">
    <property type="entry name" value="M1_APN-Q_like"/>
    <property type="match status" value="1"/>
</dbReference>
<evidence type="ECO:0000256" key="18">
    <source>
        <dbReference type="ARBA" id="ARBA00053064"/>
    </source>
</evidence>
<dbReference type="Gene3D" id="1.10.390.10">
    <property type="entry name" value="Neutral Protease Domain 2"/>
    <property type="match status" value="1"/>
</dbReference>
<feature type="signal peptide" evidence="24">
    <location>
        <begin position="1"/>
        <end position="30"/>
    </location>
</feature>
<feature type="chain" id="PRO_5025553220" description="Aminopeptidase" evidence="24">
    <location>
        <begin position="31"/>
        <end position="948"/>
    </location>
</feature>
<reference evidence="28" key="1">
    <citation type="submission" date="2019-06" db="EMBL/GenBank/DDBJ databases">
        <authorList>
            <consortium name="Wellcome Sanger Institute Data Sharing"/>
        </authorList>
    </citation>
    <scope>NUCLEOTIDE SEQUENCE [LARGE SCALE GENOMIC DNA]</scope>
</reference>
<dbReference type="InterPro" id="IPR014782">
    <property type="entry name" value="Peptidase_M1_dom"/>
</dbReference>
<evidence type="ECO:0000256" key="21">
    <source>
        <dbReference type="PIRSR" id="PIRSR634016-3"/>
    </source>
</evidence>
<keyword evidence="9 21" id="KW-0862">Zinc</keyword>
<dbReference type="GO" id="GO:0070006">
    <property type="term" value="F:metalloaminopeptidase activity"/>
    <property type="evidence" value="ECO:0007669"/>
    <property type="project" value="TreeGrafter"/>
</dbReference>
<evidence type="ECO:0000259" key="27">
    <source>
        <dbReference type="Pfam" id="PF17900"/>
    </source>
</evidence>
<dbReference type="GO" id="GO:0002250">
    <property type="term" value="P:adaptive immune response"/>
    <property type="evidence" value="ECO:0007669"/>
    <property type="project" value="UniProtKB-KW"/>
</dbReference>
<dbReference type="Pfam" id="PF11838">
    <property type="entry name" value="ERAP1_C"/>
    <property type="match status" value="1"/>
</dbReference>
<dbReference type="Gene3D" id="2.60.40.1730">
    <property type="entry name" value="tricorn interacting facor f3 domain"/>
    <property type="match status" value="1"/>
</dbReference>
<dbReference type="FunFam" id="1.10.390.10:FF:000007">
    <property type="entry name" value="Aminopeptidase"/>
    <property type="match status" value="1"/>
</dbReference>
<reference evidence="28" key="3">
    <citation type="submission" date="2025-09" db="UniProtKB">
        <authorList>
            <consortium name="Ensembl"/>
        </authorList>
    </citation>
    <scope>IDENTIFICATION</scope>
</reference>
<dbReference type="GO" id="GO:0043171">
    <property type="term" value="P:peptide catabolic process"/>
    <property type="evidence" value="ECO:0007669"/>
    <property type="project" value="TreeGrafter"/>
</dbReference>
<sequence length="948" mass="108514">METGPAERMSTMLAAPLLLLLLVSCHPSSGAPNQSSKEVPISTNGQPFPWDLMRLPRSVSPLHYDLTIHPNLTSLTFTGVVRIQLEVHEHTRTVILHAKQMEVSNVIILAPEGVRPLQVLEYPRFHQIALVSDSWLIKGRKYEVQMEFAANLSDSYHGFYKSSYRTSSGEIRLMASTQFEATFARGAFPCFDEPAFKANFTIQIIREPRHIAISNMPKLKTVDLPGGLLEDYFDTTVKMSTYLVAYIVSDFVSVSRTTQHGVKISIYAVPDKIDQTTFALDAAVKLLDFYDDYFDIPYPLPKQDLAAIPDFQSGAMENWGLTTYRETGLLFDPKRSSASDKMGIAKVIAHELAHQWFGNLVTMEWWNDLWLNEGFAKFMEYISLDITYPELQVDDFFLGKCFEAMEVDSLSSSHPVSTPVENPTQIQEMFDDVSYDKGACILNMLRDFLTPEAFEIGIIRYLKRYSYQNTVNSHLWESLTDICNSGVLDEGGKKHKEFCSKRNLQSGASKWFSGDELDVRAIMDTWTLQEGFPLVTVEVRGREVRLSQERYLKTDDPSLTEGFLWQIPLTYITSASNTVHRFLLKTRTDVLYLPEEVDWVKFNVDMCGYYMVHYAGDGWNSIIKLLHHNHTALSSNDRASLIHNIFQLVSVGKVRLDTALELSLYLSKETEVMPVTQGFGELVPLYKLMEKRDMAALENQMKGFIVDLFRDLIDRQEWTDSGSVSQRVLRSYLLTFACVRNYSPCVTKAQQLFKKWKDSDGSLSLPVDVTTAVFMVGVRTPEGWDFMFEKYHQSLQMSFRSRLKSAMAFSPLQDKLQWMMEQSLHGQVMKTQDLPDVVVVIARNPHGYKLAWDFLRSNWHTMIKKFDLGSNTISYLVNGVTNQYSTREMLSEVKSFFGSLTEETGSEMRCIQQAYETIEDNIRWTDSNLPLLQNWLNKHMGRVVHEDL</sequence>
<dbReference type="GO" id="GO:0042277">
    <property type="term" value="F:peptide binding"/>
    <property type="evidence" value="ECO:0007669"/>
    <property type="project" value="TreeGrafter"/>
</dbReference>
<feature type="site" description="Transition state stabilizer" evidence="22">
    <location>
        <position position="435"/>
    </location>
</feature>
<evidence type="ECO:0000313" key="29">
    <source>
        <dbReference type="Proteomes" id="UP000472271"/>
    </source>
</evidence>
<evidence type="ECO:0000256" key="11">
    <source>
        <dbReference type="ARBA" id="ARBA00022968"/>
    </source>
</evidence>
<evidence type="ECO:0000256" key="10">
    <source>
        <dbReference type="ARBA" id="ARBA00022859"/>
    </source>
</evidence>
<keyword evidence="3 23" id="KW-0031">Aminopeptidase</keyword>
<keyword evidence="5" id="KW-0812">Transmembrane</keyword>
<evidence type="ECO:0000256" key="13">
    <source>
        <dbReference type="ARBA" id="ARBA00023049"/>
    </source>
</evidence>
<evidence type="ECO:0000256" key="15">
    <source>
        <dbReference type="ARBA" id="ARBA00023136"/>
    </source>
</evidence>